<dbReference type="Proteomes" id="UP000433104">
    <property type="component" value="Unassembled WGS sequence"/>
</dbReference>
<evidence type="ECO:0000313" key="1">
    <source>
        <dbReference type="EMBL" id="MXO86474.1"/>
    </source>
</evidence>
<dbReference type="AlphaFoldDB" id="A0A844ZG00"/>
<protein>
    <submittedName>
        <fullName evidence="1">Uncharacterized protein</fullName>
    </submittedName>
</protein>
<comment type="caution">
    <text evidence="1">The sequence shown here is derived from an EMBL/GenBank/DDBJ whole genome shotgun (WGS) entry which is preliminary data.</text>
</comment>
<proteinExistence type="predicted"/>
<reference evidence="1 2" key="1">
    <citation type="submission" date="2019-12" db="EMBL/GenBank/DDBJ databases">
        <title>Genomic-based taxomic classification of the family Erythrobacteraceae.</title>
        <authorList>
            <person name="Xu L."/>
        </authorList>
    </citation>
    <scope>NUCLEOTIDE SEQUENCE [LARGE SCALE GENOMIC DNA]</scope>
    <source>
        <strain evidence="1 2">MCCC 1A09962</strain>
    </source>
</reference>
<dbReference type="EMBL" id="WTYW01000003">
    <property type="protein sequence ID" value="MXO86474.1"/>
    <property type="molecule type" value="Genomic_DNA"/>
</dbReference>
<gene>
    <name evidence="1" type="ORF">GRI38_10605</name>
</gene>
<dbReference type="RefSeq" id="WP_160683499.1">
    <property type="nucleotide sequence ID" value="NZ_WTYW01000003.1"/>
</dbReference>
<keyword evidence="2" id="KW-1185">Reference proteome</keyword>
<organism evidence="1 2">
    <name type="scientific">Parapontixanthobacter aurantiacus</name>
    <dbReference type="NCBI Taxonomy" id="1463599"/>
    <lineage>
        <taxon>Bacteria</taxon>
        <taxon>Pseudomonadati</taxon>
        <taxon>Pseudomonadota</taxon>
        <taxon>Alphaproteobacteria</taxon>
        <taxon>Sphingomonadales</taxon>
        <taxon>Erythrobacteraceae</taxon>
        <taxon>Parapontixanthobacter</taxon>
    </lineage>
</organism>
<name>A0A844ZG00_9SPHN</name>
<evidence type="ECO:0000313" key="2">
    <source>
        <dbReference type="Proteomes" id="UP000433104"/>
    </source>
</evidence>
<sequence>MEYRLSTNGEGFDPKAKQLKEIQRRIIDLRLKNDSSLWVQYAHELANILEFQDPKHPYPSIANPLYMRERRDCVIGNVYRLLCVNEPDSCGMFTVVRQEWATYAGDLFDVDPKSLLDQFRQDVRNEMRGDNVGWLFAAIEASFDPKTNCYQFHIHGVATDRHRAAIDKLRKRKAYQPWEGIPGIPDCKRPILITRQPLTNLPSALGYILKPFWKLRGPGPGVRLPPQEHVRALLWLHRQRLQRITLMMGLSVRNGQILEK</sequence>
<accession>A0A844ZG00</accession>
<dbReference type="OrthoDB" id="7503582at2"/>